<dbReference type="Pfam" id="PF01546">
    <property type="entry name" value="Peptidase_M20"/>
    <property type="match status" value="1"/>
</dbReference>
<dbReference type="PANTHER" id="PTHR30575">
    <property type="entry name" value="PEPTIDASE M20"/>
    <property type="match status" value="1"/>
</dbReference>
<dbReference type="InterPro" id="IPR017439">
    <property type="entry name" value="Amidohydrolase"/>
</dbReference>
<dbReference type="InterPro" id="IPR011650">
    <property type="entry name" value="Peptidase_M20_dimer"/>
</dbReference>
<sequence>MLEAIKEQVQKIALDIEQEMWEAALFIHEHPELGDHEFLAAERLTGLLKQHGFTVELGIAGRETAFRGTYELQGNTSPTVAYIAEYDALPEVGHACGHNLIGTMSVGAGIALSKIQDGLGGRIVVLGSPDEEGGGGKISLVTHGYFDDVDAALMIHPGDKDVKRKFNLAAFPVVVEFRGKPAHAASEPFSGINALDAMIQLFNNIGLLRQQLQDDVRIHGIITHGGAASNIIPDYTRGEFIVRASELNRTYETLEKFKRCVKAAAMATGASEEIQVDLEHKYEPLMTNNVLMDLYAENMRILGIDVEEQVLSELGGSSDIGNVSQVVPAIHPTGRIVQPGKEVPGHSYEFALASKSDEAKQGMLRGIQTLAMCGVDLLGNPDILDAAKNEFQQKTAG</sequence>
<dbReference type="SUPFAM" id="SSF55031">
    <property type="entry name" value="Bacterial exopeptidase dimerisation domain"/>
    <property type="match status" value="1"/>
</dbReference>
<protein>
    <recommendedName>
        <fullName evidence="1">Peptidase M20 domain-containing protein 2</fullName>
    </recommendedName>
</protein>
<dbReference type="AlphaFoldDB" id="A0A2G6KN76"/>
<reference evidence="3 4" key="1">
    <citation type="submission" date="2017-10" db="EMBL/GenBank/DDBJ databases">
        <title>Novel microbial diversity and functional potential in the marine mammal oral microbiome.</title>
        <authorList>
            <person name="Dudek N.K."/>
            <person name="Sun C.L."/>
            <person name="Burstein D."/>
            <person name="Kantor R.S."/>
            <person name="Aliaga Goltsman D.S."/>
            <person name="Bik E.M."/>
            <person name="Thomas B.C."/>
            <person name="Banfield J.F."/>
            <person name="Relman D.A."/>
        </authorList>
    </citation>
    <scope>NUCLEOTIDE SEQUENCE [LARGE SCALE GENOMIC DNA]</scope>
    <source>
        <strain evidence="3">DOLJORAL78_47_16</strain>
    </source>
</reference>
<dbReference type="Gene3D" id="3.30.70.360">
    <property type="match status" value="1"/>
</dbReference>
<dbReference type="GO" id="GO:0016805">
    <property type="term" value="F:dipeptidase activity"/>
    <property type="evidence" value="ECO:0007669"/>
    <property type="project" value="InterPro"/>
</dbReference>
<gene>
    <name evidence="3" type="ORF">CSA56_00525</name>
</gene>
<dbReference type="Pfam" id="PF07687">
    <property type="entry name" value="M20_dimer"/>
    <property type="match status" value="1"/>
</dbReference>
<evidence type="ECO:0000256" key="1">
    <source>
        <dbReference type="PIRNR" id="PIRNR037226"/>
    </source>
</evidence>
<name>A0A2G6KN76_9BACT</name>
<dbReference type="Proteomes" id="UP000230821">
    <property type="component" value="Unassembled WGS sequence"/>
</dbReference>
<dbReference type="InterPro" id="IPR017144">
    <property type="entry name" value="Xaa-Arg_dipeptidase"/>
</dbReference>
<evidence type="ECO:0000313" key="4">
    <source>
        <dbReference type="Proteomes" id="UP000230821"/>
    </source>
</evidence>
<dbReference type="FunFam" id="3.30.70.360:FF:000004">
    <property type="entry name" value="Peptidase M20 domain-containing protein 2"/>
    <property type="match status" value="1"/>
</dbReference>
<dbReference type="SUPFAM" id="SSF53187">
    <property type="entry name" value="Zn-dependent exopeptidases"/>
    <property type="match status" value="1"/>
</dbReference>
<dbReference type="GO" id="GO:0071713">
    <property type="term" value="F:para-aminobenzoyl-glutamate hydrolase activity"/>
    <property type="evidence" value="ECO:0007669"/>
    <property type="project" value="TreeGrafter"/>
</dbReference>
<evidence type="ECO:0000313" key="3">
    <source>
        <dbReference type="EMBL" id="PIE36289.1"/>
    </source>
</evidence>
<dbReference type="InterPro" id="IPR052030">
    <property type="entry name" value="Peptidase_M20/M20A_hydrolases"/>
</dbReference>
<dbReference type="PIRSF" id="PIRSF037226">
    <property type="entry name" value="Amidohydrolase_ACY1L2_prd"/>
    <property type="match status" value="1"/>
</dbReference>
<dbReference type="NCBIfam" id="TIGR01891">
    <property type="entry name" value="amidohydrolases"/>
    <property type="match status" value="1"/>
</dbReference>
<comment type="similarity">
    <text evidence="1">Belongs to the peptidase M20A family.</text>
</comment>
<comment type="caution">
    <text evidence="3">The sequence shown here is derived from an EMBL/GenBank/DDBJ whole genome shotgun (WGS) entry which is preliminary data.</text>
</comment>
<evidence type="ECO:0000259" key="2">
    <source>
        <dbReference type="Pfam" id="PF07687"/>
    </source>
</evidence>
<feature type="domain" description="Peptidase M20 dimerisation" evidence="2">
    <location>
        <begin position="174"/>
        <end position="265"/>
    </location>
</feature>
<dbReference type="GO" id="GO:0005737">
    <property type="term" value="C:cytoplasm"/>
    <property type="evidence" value="ECO:0007669"/>
    <property type="project" value="TreeGrafter"/>
</dbReference>
<dbReference type="Gene3D" id="3.40.630.10">
    <property type="entry name" value="Zn peptidases"/>
    <property type="match status" value="1"/>
</dbReference>
<dbReference type="PANTHER" id="PTHR30575:SF0">
    <property type="entry name" value="XAA-ARG DIPEPTIDASE"/>
    <property type="match status" value="1"/>
</dbReference>
<dbReference type="InterPro" id="IPR036264">
    <property type="entry name" value="Bact_exopeptidase_dim_dom"/>
</dbReference>
<dbReference type="CDD" id="cd03887">
    <property type="entry name" value="M20_Acy1L2"/>
    <property type="match status" value="1"/>
</dbReference>
<proteinExistence type="inferred from homology"/>
<dbReference type="EMBL" id="PDSK01000020">
    <property type="protein sequence ID" value="PIE36289.1"/>
    <property type="molecule type" value="Genomic_DNA"/>
</dbReference>
<dbReference type="InterPro" id="IPR002933">
    <property type="entry name" value="Peptidase_M20"/>
</dbReference>
<dbReference type="GO" id="GO:0046657">
    <property type="term" value="P:folic acid catabolic process"/>
    <property type="evidence" value="ECO:0007669"/>
    <property type="project" value="TreeGrafter"/>
</dbReference>
<accession>A0A2G6KN76</accession>
<keyword evidence="3" id="KW-0378">Hydrolase</keyword>
<organism evidence="3 4">
    <name type="scientific">candidate division KSB3 bacterium</name>
    <dbReference type="NCBI Taxonomy" id="2044937"/>
    <lineage>
        <taxon>Bacteria</taxon>
        <taxon>candidate division KSB3</taxon>
    </lineage>
</organism>